<evidence type="ECO:0008006" key="9">
    <source>
        <dbReference type="Google" id="ProtNLM"/>
    </source>
</evidence>
<evidence type="ECO:0000256" key="5">
    <source>
        <dbReference type="ARBA" id="ARBA00023242"/>
    </source>
</evidence>
<evidence type="ECO:0000256" key="2">
    <source>
        <dbReference type="ARBA" id="ARBA00023015"/>
    </source>
</evidence>
<dbReference type="GO" id="GO:0016071">
    <property type="term" value="P:mRNA metabolic process"/>
    <property type="evidence" value="ECO:0007669"/>
    <property type="project" value="UniProtKB-ARBA"/>
</dbReference>
<dbReference type="InterPro" id="IPR028322">
    <property type="entry name" value="PNRC-like_rgn"/>
</dbReference>
<dbReference type="OrthoDB" id="8959733at2759"/>
<comment type="caution">
    <text evidence="7">The sequence shown here is derived from an EMBL/GenBank/DDBJ whole genome shotgun (WGS) entry which is preliminary data.</text>
</comment>
<evidence type="ECO:0000256" key="4">
    <source>
        <dbReference type="ARBA" id="ARBA00023163"/>
    </source>
</evidence>
<dbReference type="EMBL" id="BFAA01001072">
    <property type="protein sequence ID" value="GCB74729.1"/>
    <property type="molecule type" value="Genomic_DNA"/>
</dbReference>
<gene>
    <name evidence="7" type="ORF">scyTo_0003820</name>
</gene>
<evidence type="ECO:0000313" key="7">
    <source>
        <dbReference type="EMBL" id="GCB74729.1"/>
    </source>
</evidence>
<keyword evidence="5" id="KW-0539">Nucleus</keyword>
<keyword evidence="2" id="KW-0805">Transcription regulation</keyword>
<evidence type="ECO:0000313" key="8">
    <source>
        <dbReference type="Proteomes" id="UP000288216"/>
    </source>
</evidence>
<organism evidence="7 8">
    <name type="scientific">Scyliorhinus torazame</name>
    <name type="common">Cloudy catshark</name>
    <name type="synonym">Catulus torazame</name>
    <dbReference type="NCBI Taxonomy" id="75743"/>
    <lineage>
        <taxon>Eukaryota</taxon>
        <taxon>Metazoa</taxon>
        <taxon>Chordata</taxon>
        <taxon>Craniata</taxon>
        <taxon>Vertebrata</taxon>
        <taxon>Chondrichthyes</taxon>
        <taxon>Elasmobranchii</taxon>
        <taxon>Galeomorphii</taxon>
        <taxon>Galeoidea</taxon>
        <taxon>Carcharhiniformes</taxon>
        <taxon>Scyliorhinidae</taxon>
        <taxon>Scyliorhinus</taxon>
    </lineage>
</organism>
<evidence type="ECO:0000256" key="1">
    <source>
        <dbReference type="ARBA" id="ARBA00004123"/>
    </source>
</evidence>
<dbReference type="GO" id="GO:0005634">
    <property type="term" value="C:nucleus"/>
    <property type="evidence" value="ECO:0007669"/>
    <property type="project" value="UniProtKB-SubCell"/>
</dbReference>
<feature type="compositionally biased region" description="Pro residues" evidence="6">
    <location>
        <begin position="1"/>
        <end position="13"/>
    </location>
</feature>
<comment type="subcellular location">
    <subcellularLocation>
        <location evidence="1">Nucleus</location>
    </subcellularLocation>
</comment>
<name>A0A401PNP3_SCYTO</name>
<evidence type="ECO:0000256" key="3">
    <source>
        <dbReference type="ARBA" id="ARBA00023159"/>
    </source>
</evidence>
<sequence length="259" mass="28407">MHPLPLPLPPPGPLSVGASKTVAASRHRHHHHQQQPHQHQSKATVVSRGWKIRCSSSAGLLQRHTHSRPALQIGIRSGPGGPSVADKTPSATASSLSADEHKDGKVTKSNIGKSEKAIAPQMQFMYSVKRAEEYCQPLNTKKRNKRNLQLRKTSIKRNENNHSQNAPSVERCNILKKEGEKPIITGNSSKNLRLLKVGLKSVLSLQGDQNYAGPKFSEPPSPSVLPKPPSHWVGAHAEYPDESKEIMTVHLKTLLKVDA</sequence>
<reference evidence="7 8" key="1">
    <citation type="journal article" date="2018" name="Nat. Ecol. Evol.">
        <title>Shark genomes provide insights into elasmobranch evolution and the origin of vertebrates.</title>
        <authorList>
            <person name="Hara Y"/>
            <person name="Yamaguchi K"/>
            <person name="Onimaru K"/>
            <person name="Kadota M"/>
            <person name="Koyanagi M"/>
            <person name="Keeley SD"/>
            <person name="Tatsumi K"/>
            <person name="Tanaka K"/>
            <person name="Motone F"/>
            <person name="Kageyama Y"/>
            <person name="Nozu R"/>
            <person name="Adachi N"/>
            <person name="Nishimura O"/>
            <person name="Nakagawa R"/>
            <person name="Tanegashima C"/>
            <person name="Kiyatake I"/>
            <person name="Matsumoto R"/>
            <person name="Murakumo K"/>
            <person name="Nishida K"/>
            <person name="Terakita A"/>
            <person name="Kuratani S"/>
            <person name="Sato K"/>
            <person name="Hyodo S Kuraku.S."/>
        </authorList>
    </citation>
    <scope>NUCLEOTIDE SEQUENCE [LARGE SCALE GENOMIC DNA]</scope>
</reference>
<dbReference type="Pfam" id="PF15365">
    <property type="entry name" value="PNRC"/>
    <property type="match status" value="1"/>
</dbReference>
<feature type="region of interest" description="Disordered" evidence="6">
    <location>
        <begin position="1"/>
        <end position="48"/>
    </location>
</feature>
<feature type="compositionally biased region" description="Basic residues" evidence="6">
    <location>
        <begin position="25"/>
        <end position="34"/>
    </location>
</feature>
<feature type="region of interest" description="Disordered" evidence="6">
    <location>
        <begin position="61"/>
        <end position="114"/>
    </location>
</feature>
<keyword evidence="3" id="KW-0010">Activator</keyword>
<dbReference type="STRING" id="75743.A0A401PNP3"/>
<dbReference type="InterPro" id="IPR026780">
    <property type="entry name" value="PNRC1/2"/>
</dbReference>
<evidence type="ECO:0000256" key="6">
    <source>
        <dbReference type="SAM" id="MobiDB-lite"/>
    </source>
</evidence>
<keyword evidence="4" id="KW-0804">Transcription</keyword>
<dbReference type="PANTHER" id="PTHR15405">
    <property type="entry name" value="PROLINE-RICH NUCLEAR RECEPTOR COACTIVATOR"/>
    <property type="match status" value="1"/>
</dbReference>
<dbReference type="OMA" id="WKIRCSS"/>
<proteinExistence type="predicted"/>
<dbReference type="Proteomes" id="UP000288216">
    <property type="component" value="Unassembled WGS sequence"/>
</dbReference>
<keyword evidence="8" id="KW-1185">Reference proteome</keyword>
<protein>
    <recommendedName>
        <fullName evidence="9">Proline-rich nuclear receptor coactivator 1</fullName>
    </recommendedName>
</protein>
<accession>A0A401PNP3</accession>
<dbReference type="AlphaFoldDB" id="A0A401PNP3"/>